<organism evidence="1 2">
    <name type="scientific">Trametes sanguinea</name>
    <dbReference type="NCBI Taxonomy" id="158606"/>
    <lineage>
        <taxon>Eukaryota</taxon>
        <taxon>Fungi</taxon>
        <taxon>Dikarya</taxon>
        <taxon>Basidiomycota</taxon>
        <taxon>Agaricomycotina</taxon>
        <taxon>Agaricomycetes</taxon>
        <taxon>Polyporales</taxon>
        <taxon>Polyporaceae</taxon>
        <taxon>Trametes</taxon>
    </lineage>
</organism>
<evidence type="ECO:0000313" key="1">
    <source>
        <dbReference type="EMBL" id="KAJ2970280.1"/>
    </source>
</evidence>
<sequence length="200" mass="21587">MSTTQEAWRQRSAVVVEAHGQSRHQAEGSLQHPAFEEVYQADSVAGAPSSVSANPTPVWPCPAGRTPPQDRQGGLGGLSNVRRGTGDGVALPAAVPRIRHGSPPAPRPARDGRCATQQAAQFGRRHGADRPFPICGVRAVNQDVERVRDVVVKLEAGLATIQLDLEPIDVFMRDTPREEIVVEAGWGRCREGGLDVQEYY</sequence>
<dbReference type="Proteomes" id="UP001144978">
    <property type="component" value="Unassembled WGS sequence"/>
</dbReference>
<accession>A0ACC1MTC4</accession>
<comment type="caution">
    <text evidence="1">The sequence shown here is derived from an EMBL/GenBank/DDBJ whole genome shotgun (WGS) entry which is preliminary data.</text>
</comment>
<gene>
    <name evidence="1" type="ORF">NUW54_g12763</name>
</gene>
<dbReference type="EMBL" id="JANSHE010005581">
    <property type="protein sequence ID" value="KAJ2970280.1"/>
    <property type="molecule type" value="Genomic_DNA"/>
</dbReference>
<reference evidence="1" key="1">
    <citation type="submission" date="2022-08" db="EMBL/GenBank/DDBJ databases">
        <title>Genome Sequence of Pycnoporus sanguineus.</title>
        <authorList>
            <person name="Buettner E."/>
        </authorList>
    </citation>
    <scope>NUCLEOTIDE SEQUENCE</scope>
    <source>
        <strain evidence="1">CG-C14</strain>
    </source>
</reference>
<protein>
    <submittedName>
        <fullName evidence="1">Uncharacterized protein</fullName>
    </submittedName>
</protein>
<proteinExistence type="predicted"/>
<name>A0ACC1MTC4_9APHY</name>
<keyword evidence="2" id="KW-1185">Reference proteome</keyword>
<evidence type="ECO:0000313" key="2">
    <source>
        <dbReference type="Proteomes" id="UP001144978"/>
    </source>
</evidence>